<dbReference type="InterPro" id="IPR000719">
    <property type="entry name" value="Prot_kinase_dom"/>
</dbReference>
<feature type="non-terminal residue" evidence="5">
    <location>
        <position position="103"/>
    </location>
</feature>
<keyword evidence="5" id="KW-0808">Transferase</keyword>
<organism evidence="5 6">
    <name type="scientific">Chloropsis cyanopogon</name>
    <dbReference type="NCBI Taxonomy" id="1218682"/>
    <lineage>
        <taxon>Eukaryota</taxon>
        <taxon>Metazoa</taxon>
        <taxon>Chordata</taxon>
        <taxon>Craniata</taxon>
        <taxon>Vertebrata</taxon>
        <taxon>Euteleostomi</taxon>
        <taxon>Archelosauria</taxon>
        <taxon>Archosauria</taxon>
        <taxon>Dinosauria</taxon>
        <taxon>Saurischia</taxon>
        <taxon>Theropoda</taxon>
        <taxon>Coelurosauria</taxon>
        <taxon>Aves</taxon>
        <taxon>Neognathae</taxon>
        <taxon>Neoaves</taxon>
        <taxon>Telluraves</taxon>
        <taxon>Australaves</taxon>
        <taxon>Passeriformes</taxon>
        <taxon>Corvoidea</taxon>
        <taxon>Irenidae</taxon>
        <taxon>Chloropsis</taxon>
    </lineage>
</organism>
<dbReference type="GO" id="GO:0004672">
    <property type="term" value="F:protein kinase activity"/>
    <property type="evidence" value="ECO:0007669"/>
    <property type="project" value="InterPro"/>
</dbReference>
<dbReference type="SUPFAM" id="SSF56112">
    <property type="entry name" value="Protein kinase-like (PK-like)"/>
    <property type="match status" value="1"/>
</dbReference>
<dbReference type="PROSITE" id="PS50011">
    <property type="entry name" value="PROTEIN_KINASE_DOM"/>
    <property type="match status" value="1"/>
</dbReference>
<keyword evidence="6" id="KW-1185">Reference proteome</keyword>
<dbReference type="Pfam" id="PF00069">
    <property type="entry name" value="Pkinase"/>
    <property type="match status" value="1"/>
</dbReference>
<protein>
    <submittedName>
        <fullName evidence="5">MK14 kinase</fullName>
    </submittedName>
</protein>
<keyword evidence="3" id="KW-0472">Membrane</keyword>
<evidence type="ECO:0000256" key="1">
    <source>
        <dbReference type="ARBA" id="ARBA00022741"/>
    </source>
</evidence>
<feature type="transmembrane region" description="Helical" evidence="3">
    <location>
        <begin position="47"/>
        <end position="66"/>
    </location>
</feature>
<name>A0A852AUC3_9CORV</name>
<evidence type="ECO:0000313" key="5">
    <source>
        <dbReference type="EMBL" id="NXP60590.1"/>
    </source>
</evidence>
<evidence type="ECO:0000259" key="4">
    <source>
        <dbReference type="PROSITE" id="PS50011"/>
    </source>
</evidence>
<dbReference type="AlphaFoldDB" id="A0A852AUC3"/>
<dbReference type="Gene3D" id="1.10.510.10">
    <property type="entry name" value="Transferase(Phosphotransferase) domain 1"/>
    <property type="match status" value="1"/>
</dbReference>
<keyword evidence="3" id="KW-0812">Transmembrane</keyword>
<proteinExistence type="predicted"/>
<dbReference type="Gene3D" id="3.30.200.20">
    <property type="entry name" value="Phosphorylase Kinase, domain 1"/>
    <property type="match status" value="1"/>
</dbReference>
<reference evidence="5" key="1">
    <citation type="submission" date="2019-10" db="EMBL/GenBank/DDBJ databases">
        <title>Bird 10,000 Genomes (B10K) Project - Family phase.</title>
        <authorList>
            <person name="Zhang G."/>
        </authorList>
    </citation>
    <scope>NUCLEOTIDE SEQUENCE</scope>
    <source>
        <strain evidence="5">B10K-DU-002-57</strain>
        <tissue evidence="5">Muscle</tissue>
    </source>
</reference>
<keyword evidence="2" id="KW-0067">ATP-binding</keyword>
<sequence length="103" mass="12401">SAYDTKTRQKVAVKKLSRPFQSLIHARRTYRELRLLKHMKHENVKEFMFCHSVLFFPSLFYFHRYLVTNLMGADLNNIVKCQKLTDDHIQFLIYQLLRGLKVL</sequence>
<dbReference type="InterPro" id="IPR050117">
    <property type="entry name" value="MAPK"/>
</dbReference>
<gene>
    <name evidence="5" type="primary">Mapk14_1</name>
    <name evidence="5" type="ORF">CHLCYA_R11990</name>
</gene>
<evidence type="ECO:0000256" key="2">
    <source>
        <dbReference type="ARBA" id="ARBA00022840"/>
    </source>
</evidence>
<evidence type="ECO:0000256" key="3">
    <source>
        <dbReference type="SAM" id="Phobius"/>
    </source>
</evidence>
<dbReference type="Proteomes" id="UP000614263">
    <property type="component" value="Unassembled WGS sequence"/>
</dbReference>
<evidence type="ECO:0000313" key="6">
    <source>
        <dbReference type="Proteomes" id="UP000614263"/>
    </source>
</evidence>
<keyword evidence="5" id="KW-0418">Kinase</keyword>
<dbReference type="GO" id="GO:0005524">
    <property type="term" value="F:ATP binding"/>
    <property type="evidence" value="ECO:0007669"/>
    <property type="project" value="UniProtKB-KW"/>
</dbReference>
<keyword evidence="3" id="KW-1133">Transmembrane helix</keyword>
<dbReference type="PANTHER" id="PTHR24055">
    <property type="entry name" value="MITOGEN-ACTIVATED PROTEIN KINASE"/>
    <property type="match status" value="1"/>
</dbReference>
<keyword evidence="1" id="KW-0547">Nucleotide-binding</keyword>
<comment type="caution">
    <text evidence="5">The sequence shown here is derived from an EMBL/GenBank/DDBJ whole genome shotgun (WGS) entry which is preliminary data.</text>
</comment>
<accession>A0A852AUC3</accession>
<feature type="non-terminal residue" evidence="5">
    <location>
        <position position="1"/>
    </location>
</feature>
<dbReference type="InterPro" id="IPR011009">
    <property type="entry name" value="Kinase-like_dom_sf"/>
</dbReference>
<feature type="domain" description="Protein kinase" evidence="4">
    <location>
        <begin position="1"/>
        <end position="103"/>
    </location>
</feature>
<dbReference type="EMBL" id="WEZZ01012327">
    <property type="protein sequence ID" value="NXP60590.1"/>
    <property type="molecule type" value="Genomic_DNA"/>
</dbReference>